<proteinExistence type="predicted"/>
<comment type="caution">
    <text evidence="3">The sequence shown here is derived from an EMBL/GenBank/DDBJ whole genome shotgun (WGS) entry which is preliminary data.</text>
</comment>
<feature type="chain" id="PRO_5032335927" description="LTXXQ motif family protein" evidence="2">
    <location>
        <begin position="32"/>
        <end position="184"/>
    </location>
</feature>
<name>A0A843YU92_9BURK</name>
<dbReference type="RefSeq" id="WP_153234907.1">
    <property type="nucleotide sequence ID" value="NZ_WINI01000006.1"/>
</dbReference>
<evidence type="ECO:0000256" key="2">
    <source>
        <dbReference type="SAM" id="SignalP"/>
    </source>
</evidence>
<evidence type="ECO:0000313" key="4">
    <source>
        <dbReference type="Proteomes" id="UP000451565"/>
    </source>
</evidence>
<evidence type="ECO:0008006" key="5">
    <source>
        <dbReference type="Google" id="ProtNLM"/>
    </source>
</evidence>
<feature type="compositionally biased region" description="Gly residues" evidence="1">
    <location>
        <begin position="169"/>
        <end position="184"/>
    </location>
</feature>
<dbReference type="OrthoDB" id="8704585at2"/>
<reference evidence="3 4" key="1">
    <citation type="submission" date="2019-10" db="EMBL/GenBank/DDBJ databases">
        <title>Glaciimonas soli sp. nov., a psychrophilic bacterium isolated from the forest soil of a high elevation mountain in Taiwan.</title>
        <authorList>
            <person name="Wang L.-T."/>
            <person name="Shieh W.Y."/>
        </authorList>
    </citation>
    <scope>NUCLEOTIDE SEQUENCE [LARGE SCALE GENOMIC DNA]</scope>
    <source>
        <strain evidence="3 4">GS1</strain>
    </source>
</reference>
<keyword evidence="4" id="KW-1185">Reference proteome</keyword>
<gene>
    <name evidence="3" type="ORF">GEV47_11370</name>
</gene>
<keyword evidence="2" id="KW-0732">Signal</keyword>
<evidence type="ECO:0000313" key="3">
    <source>
        <dbReference type="EMBL" id="MQR01274.1"/>
    </source>
</evidence>
<sequence length="184" mass="20022">MHKKPQASIFKRASLVVVTSLSLGLAMSALASPVMDIRSEDLLSAADVVKDDLHLNSNQKILWNQLESKSHAIIRERERRQHEIQASMVNGLSNPALDLRQLSAAIDAESALSLQDGHQLRELWLTMNDALDDHQRQTARDFLADRLQRVDTAACDRSSEAPKNKPAGKGRGMGGGGSAMGGGF</sequence>
<protein>
    <recommendedName>
        <fullName evidence="5">LTXXQ motif family protein</fullName>
    </recommendedName>
</protein>
<feature type="region of interest" description="Disordered" evidence="1">
    <location>
        <begin position="153"/>
        <end position="184"/>
    </location>
</feature>
<feature type="signal peptide" evidence="2">
    <location>
        <begin position="1"/>
        <end position="31"/>
    </location>
</feature>
<dbReference type="EMBL" id="WINI01000006">
    <property type="protein sequence ID" value="MQR01274.1"/>
    <property type="molecule type" value="Genomic_DNA"/>
</dbReference>
<dbReference type="Proteomes" id="UP000451565">
    <property type="component" value="Unassembled WGS sequence"/>
</dbReference>
<accession>A0A843YU92</accession>
<dbReference type="AlphaFoldDB" id="A0A843YU92"/>
<evidence type="ECO:0000256" key="1">
    <source>
        <dbReference type="SAM" id="MobiDB-lite"/>
    </source>
</evidence>
<organism evidence="3 4">
    <name type="scientific">Glaciimonas soli</name>
    <dbReference type="NCBI Taxonomy" id="2590999"/>
    <lineage>
        <taxon>Bacteria</taxon>
        <taxon>Pseudomonadati</taxon>
        <taxon>Pseudomonadota</taxon>
        <taxon>Betaproteobacteria</taxon>
        <taxon>Burkholderiales</taxon>
        <taxon>Oxalobacteraceae</taxon>
        <taxon>Glaciimonas</taxon>
    </lineage>
</organism>